<reference evidence="1 2" key="1">
    <citation type="submission" date="2016-02" db="EMBL/GenBank/DDBJ databases">
        <authorList>
            <person name="Wen L."/>
            <person name="He K."/>
            <person name="Yang H."/>
        </authorList>
    </citation>
    <scope>NUCLEOTIDE SEQUENCE [LARGE SCALE GENOMIC DNA]</scope>
    <source>
        <strain evidence="1 2">CD09_2</strain>
    </source>
</reference>
<comment type="caution">
    <text evidence="1">The sequence shown here is derived from an EMBL/GenBank/DDBJ whole genome shotgun (WGS) entry which is preliminary data.</text>
</comment>
<sequence length="131" mass="14575">MITWRLAKEAAAAEAIKALGARKVEDPSLDLTDELLWNTARIDYAAFHKMPEEIQLAWVDMKTAVPWRSRREHVGYNADQVIETLVNQLFGATLALRRAHETIEALTEQVNKLGGNIVPIRPTQGGPETSG</sequence>
<accession>A0A177JT39</accession>
<evidence type="ECO:0000313" key="2">
    <source>
        <dbReference type="Proteomes" id="UP000077262"/>
    </source>
</evidence>
<dbReference type="Proteomes" id="UP000077262">
    <property type="component" value="Unassembled WGS sequence"/>
</dbReference>
<dbReference type="EMBL" id="LSTR01000031">
    <property type="protein sequence ID" value="OAH44218.1"/>
    <property type="molecule type" value="Genomic_DNA"/>
</dbReference>
<name>A0A177JT39_SPHYA</name>
<gene>
    <name evidence="1" type="ORF">AX777_19295</name>
</gene>
<protein>
    <submittedName>
        <fullName evidence="1">Uncharacterized protein</fullName>
    </submittedName>
</protein>
<organism evidence="1 2">
    <name type="scientific">Sphingobium yanoikuyae</name>
    <name type="common">Sphingomonas yanoikuyae</name>
    <dbReference type="NCBI Taxonomy" id="13690"/>
    <lineage>
        <taxon>Bacteria</taxon>
        <taxon>Pseudomonadati</taxon>
        <taxon>Pseudomonadota</taxon>
        <taxon>Alphaproteobacteria</taxon>
        <taxon>Sphingomonadales</taxon>
        <taxon>Sphingomonadaceae</taxon>
        <taxon>Sphingobium</taxon>
    </lineage>
</organism>
<evidence type="ECO:0000313" key="1">
    <source>
        <dbReference type="EMBL" id="OAH44218.1"/>
    </source>
</evidence>
<dbReference type="AlphaFoldDB" id="A0A177JT39"/>
<proteinExistence type="predicted"/>